<evidence type="ECO:0000256" key="1">
    <source>
        <dbReference type="SAM" id="Phobius"/>
    </source>
</evidence>
<reference evidence="3" key="1">
    <citation type="submission" date="2015-06" db="EMBL/GenBank/DDBJ databases">
        <authorList>
            <person name="Lim Y.L."/>
            <person name="Ee R."/>
            <person name="Yong D."/>
            <person name="How K.Y."/>
            <person name="Yin W.F."/>
            <person name="Chan K.G."/>
        </authorList>
    </citation>
    <scope>NUCLEOTIDE SEQUENCE [LARGE SCALE GENOMIC DNA]</scope>
    <source>
        <strain evidence="3">DSM 25325</strain>
    </source>
</reference>
<keyword evidence="1" id="KW-0472">Membrane</keyword>
<proteinExistence type="predicted"/>
<dbReference type="InterPro" id="IPR021320">
    <property type="entry name" value="DUF2905"/>
</dbReference>
<dbReference type="EMBL" id="CP011568">
    <property type="protein sequence ID" value="AKJ69482.1"/>
    <property type="molecule type" value="Genomic_DNA"/>
</dbReference>
<evidence type="ECO:0008006" key="4">
    <source>
        <dbReference type="Google" id="ProtNLM"/>
    </source>
</evidence>
<dbReference type="AlphaFoldDB" id="A0A0G3EVV1"/>
<keyword evidence="3" id="KW-1185">Reference proteome</keyword>
<keyword evidence="1" id="KW-0812">Transmembrane</keyword>
<protein>
    <recommendedName>
        <fullName evidence="4">DUF2905 domain-containing protein</fullName>
    </recommendedName>
</protein>
<name>A0A0G3EVV1_9BURK</name>
<dbReference type="KEGG" id="ptx:ABW99_15940"/>
<dbReference type="OrthoDB" id="9811610at2"/>
<keyword evidence="1" id="KW-1133">Transmembrane helix</keyword>
<organism evidence="2 3">
    <name type="scientific">Pandoraea thiooxydans</name>
    <dbReference type="NCBI Taxonomy" id="445709"/>
    <lineage>
        <taxon>Bacteria</taxon>
        <taxon>Pseudomonadati</taxon>
        <taxon>Pseudomonadota</taxon>
        <taxon>Betaproteobacteria</taxon>
        <taxon>Burkholderiales</taxon>
        <taxon>Burkholderiaceae</taxon>
        <taxon>Pandoraea</taxon>
    </lineage>
</organism>
<sequence length="64" mass="7435">MFRWMFTVFVAVTILSSAQPWLSRLGVGRLPGDLRLRWRGKEYVFPFASTVVLSLLGMLLMRFL</sequence>
<feature type="transmembrane region" description="Helical" evidence="1">
    <location>
        <begin position="42"/>
        <end position="61"/>
    </location>
</feature>
<gene>
    <name evidence="2" type="ORF">ABW99_15940</name>
</gene>
<evidence type="ECO:0000313" key="2">
    <source>
        <dbReference type="EMBL" id="AKJ69482.1"/>
    </source>
</evidence>
<dbReference type="Proteomes" id="UP000036700">
    <property type="component" value="Chromosome"/>
</dbReference>
<dbReference type="PATRIC" id="fig|445709.3.peg.3374"/>
<dbReference type="STRING" id="445709.ABW99_15940"/>
<dbReference type="RefSeq" id="WP_047215397.1">
    <property type="nucleotide sequence ID" value="NZ_CP011568.3"/>
</dbReference>
<accession>A0A0G3EVV1</accession>
<dbReference type="Pfam" id="PF11146">
    <property type="entry name" value="DUF2905"/>
    <property type="match status" value="1"/>
</dbReference>
<evidence type="ECO:0000313" key="3">
    <source>
        <dbReference type="Proteomes" id="UP000036700"/>
    </source>
</evidence>